<comment type="subcellular location">
    <subcellularLocation>
        <location evidence="1">Vacuole membrane</location>
        <topology evidence="1">Multi-pass membrane protein</topology>
    </subcellularLocation>
</comment>
<evidence type="ECO:0000256" key="5">
    <source>
        <dbReference type="ARBA" id="ARBA00023136"/>
    </source>
</evidence>
<feature type="transmembrane region" description="Helical" evidence="6">
    <location>
        <begin position="174"/>
        <end position="192"/>
    </location>
</feature>
<dbReference type="EMBL" id="CM017876">
    <property type="protein sequence ID" value="KAG1342356.1"/>
    <property type="molecule type" value="Genomic_DNA"/>
</dbReference>
<dbReference type="PANTHER" id="PTHR31142">
    <property type="entry name" value="TOBAMOVIRUS MULTIPLICATION PROTEIN 1-LIKE ISOFORM X1"/>
    <property type="match status" value="1"/>
</dbReference>
<accession>A0A8K0N235</accession>
<feature type="domain" description="THH1/TOM1/TOM3" evidence="7">
    <location>
        <begin position="23"/>
        <end position="55"/>
    </location>
</feature>
<dbReference type="GO" id="GO:0005774">
    <property type="term" value="C:vacuolar membrane"/>
    <property type="evidence" value="ECO:0007669"/>
    <property type="project" value="UniProtKB-SubCell"/>
</dbReference>
<gene>
    <name evidence="8" type="ORF">COCNU_05G005850</name>
</gene>
<dbReference type="PANTHER" id="PTHR31142:SF22">
    <property type="entry name" value="TOBAMOVIRUS MULTIPLICATION PROTEIN 1-LIKE"/>
    <property type="match status" value="1"/>
</dbReference>
<dbReference type="Pfam" id="PF06454">
    <property type="entry name" value="THH1_TOM1-3_dom"/>
    <property type="match status" value="3"/>
</dbReference>
<evidence type="ECO:0000256" key="4">
    <source>
        <dbReference type="ARBA" id="ARBA00022989"/>
    </source>
</evidence>
<keyword evidence="9" id="KW-1185">Reference proteome</keyword>
<sequence length="364" mass="41479">MRAVRKVVEYYGVEGMGRRDGIAWWDEVDGSEEWQRGIYYALCAAYSLVSLVALVTRHSPLLFLSISLFVCGSVGGLVVEVQLIRIQLRVPEYGWTTQKLFHLMNFVVNGLRAILFGFYHSVFLLKSKALEMALLDLPGLLFFSTYTLLVLFWAEIYHQARSLPTDKLRPTYMIINGAVYVIQICIWVYVQISPKPAAIEAAKLFLAIVSFSAALGFLIYGGRLFFMLRRFPIESKGRQKKLNENQQKMPGPMEWMFPYGVTIVDSHSIDSHIDIIVYLDYYFYLNKFLSWSQVALSAFDKDADLDVLDHPILNLIYYMLVEILPSALVLFILRKLPPKRISDRETSGIDLRHSFGCHGAGGTG</sequence>
<proteinExistence type="inferred from homology"/>
<evidence type="ECO:0000256" key="1">
    <source>
        <dbReference type="ARBA" id="ARBA00004128"/>
    </source>
</evidence>
<feature type="domain" description="THH1/TOM1/TOM3" evidence="7">
    <location>
        <begin position="294"/>
        <end position="343"/>
    </location>
</feature>
<feature type="transmembrane region" description="Helical" evidence="6">
    <location>
        <begin position="62"/>
        <end position="83"/>
    </location>
</feature>
<comment type="caution">
    <text evidence="8">The sequence shown here is derived from an EMBL/GenBank/DDBJ whole genome shotgun (WGS) entry which is preliminary data.</text>
</comment>
<organism evidence="8 9">
    <name type="scientific">Cocos nucifera</name>
    <name type="common">Coconut palm</name>
    <dbReference type="NCBI Taxonomy" id="13894"/>
    <lineage>
        <taxon>Eukaryota</taxon>
        <taxon>Viridiplantae</taxon>
        <taxon>Streptophyta</taxon>
        <taxon>Embryophyta</taxon>
        <taxon>Tracheophyta</taxon>
        <taxon>Spermatophyta</taxon>
        <taxon>Magnoliopsida</taxon>
        <taxon>Liliopsida</taxon>
        <taxon>Arecaceae</taxon>
        <taxon>Arecoideae</taxon>
        <taxon>Cocoseae</taxon>
        <taxon>Attaleinae</taxon>
        <taxon>Cocos</taxon>
    </lineage>
</organism>
<evidence type="ECO:0000256" key="2">
    <source>
        <dbReference type="ARBA" id="ARBA00006779"/>
    </source>
</evidence>
<protein>
    <submittedName>
        <fullName evidence="8">Tobamovirus multiplication protein 1</fullName>
    </submittedName>
</protein>
<evidence type="ECO:0000259" key="7">
    <source>
        <dbReference type="Pfam" id="PF06454"/>
    </source>
</evidence>
<evidence type="ECO:0000256" key="6">
    <source>
        <dbReference type="SAM" id="Phobius"/>
    </source>
</evidence>
<name>A0A8K0N235_COCNU</name>
<dbReference type="InterPro" id="IPR009457">
    <property type="entry name" value="THH1/TOM1/TOM3_dom"/>
</dbReference>
<evidence type="ECO:0000313" key="8">
    <source>
        <dbReference type="EMBL" id="KAG1342356.1"/>
    </source>
</evidence>
<dbReference type="InterPro" id="IPR040226">
    <property type="entry name" value="THH1/TOM1/TOM3"/>
</dbReference>
<feature type="transmembrane region" description="Helical" evidence="6">
    <location>
        <begin position="103"/>
        <end position="125"/>
    </location>
</feature>
<keyword evidence="5 6" id="KW-0472">Membrane</keyword>
<keyword evidence="3 6" id="KW-0812">Transmembrane</keyword>
<feature type="transmembrane region" description="Helical" evidence="6">
    <location>
        <begin position="315"/>
        <end position="333"/>
    </location>
</feature>
<evidence type="ECO:0000313" key="9">
    <source>
        <dbReference type="Proteomes" id="UP000797356"/>
    </source>
</evidence>
<reference evidence="8" key="2">
    <citation type="submission" date="2019-07" db="EMBL/GenBank/DDBJ databases">
        <authorList>
            <person name="Yang Y."/>
            <person name="Bocs S."/>
            <person name="Baudouin L."/>
        </authorList>
    </citation>
    <scope>NUCLEOTIDE SEQUENCE</scope>
    <source>
        <tissue evidence="8">Spear leaf of Hainan Tall coconut</tissue>
    </source>
</reference>
<feature type="transmembrane region" description="Helical" evidence="6">
    <location>
        <begin position="37"/>
        <end position="55"/>
    </location>
</feature>
<comment type="similarity">
    <text evidence="2">Belongs to the plant tobamovirus multiplication TOM1 protein family.</text>
</comment>
<evidence type="ECO:0000256" key="3">
    <source>
        <dbReference type="ARBA" id="ARBA00022692"/>
    </source>
</evidence>
<dbReference type="Proteomes" id="UP000797356">
    <property type="component" value="Chromosome 5"/>
</dbReference>
<feature type="domain" description="THH1/TOM1/TOM3" evidence="7">
    <location>
        <begin position="76"/>
        <end position="245"/>
    </location>
</feature>
<keyword evidence="4 6" id="KW-1133">Transmembrane helix</keyword>
<dbReference type="AlphaFoldDB" id="A0A8K0N235"/>
<dbReference type="OrthoDB" id="19798at2759"/>
<feature type="transmembrane region" description="Helical" evidence="6">
    <location>
        <begin position="137"/>
        <end position="154"/>
    </location>
</feature>
<reference evidence="8" key="1">
    <citation type="journal article" date="2017" name="Gigascience">
        <title>The genome draft of coconut (Cocos nucifera).</title>
        <authorList>
            <person name="Xiao Y."/>
            <person name="Xu P."/>
            <person name="Fan H."/>
            <person name="Baudouin L."/>
            <person name="Xia W."/>
            <person name="Bocs S."/>
            <person name="Xu J."/>
            <person name="Li Q."/>
            <person name="Guo A."/>
            <person name="Zhou L."/>
            <person name="Li J."/>
            <person name="Wu Y."/>
            <person name="Ma Z."/>
            <person name="Armero A."/>
            <person name="Issali A.E."/>
            <person name="Liu N."/>
            <person name="Peng M."/>
            <person name="Yang Y."/>
        </authorList>
    </citation>
    <scope>NUCLEOTIDE SEQUENCE</scope>
    <source>
        <tissue evidence="8">Spear leaf of Hainan Tall coconut</tissue>
    </source>
</reference>
<feature type="transmembrane region" description="Helical" evidence="6">
    <location>
        <begin position="204"/>
        <end position="226"/>
    </location>
</feature>